<dbReference type="RefSeq" id="WP_157899257.1">
    <property type="nucleotide sequence ID" value="NZ_CP015136.1"/>
</dbReference>
<comment type="similarity">
    <text evidence="2">Belongs to the TonB family.</text>
</comment>
<evidence type="ECO:0000256" key="8">
    <source>
        <dbReference type="ARBA" id="ARBA00022989"/>
    </source>
</evidence>
<dbReference type="PANTHER" id="PTHR33446">
    <property type="entry name" value="PROTEIN TONB-RELATED"/>
    <property type="match status" value="1"/>
</dbReference>
<feature type="signal peptide" evidence="10">
    <location>
        <begin position="1"/>
        <end position="23"/>
    </location>
</feature>
<comment type="subcellular location">
    <subcellularLocation>
        <location evidence="1">Cell inner membrane</location>
        <topology evidence="1">Single-pass membrane protein</topology>
        <orientation evidence="1">Periplasmic side</orientation>
    </subcellularLocation>
</comment>
<keyword evidence="9" id="KW-0472">Membrane</keyword>
<dbReference type="AlphaFoldDB" id="A0A143PP78"/>
<keyword evidence="13" id="KW-1185">Reference proteome</keyword>
<dbReference type="InterPro" id="IPR037682">
    <property type="entry name" value="TonB_C"/>
</dbReference>
<dbReference type="GO" id="GO:0031992">
    <property type="term" value="F:energy transducer activity"/>
    <property type="evidence" value="ECO:0007669"/>
    <property type="project" value="TreeGrafter"/>
</dbReference>
<keyword evidence="5" id="KW-0997">Cell inner membrane</keyword>
<dbReference type="GO" id="GO:0015031">
    <property type="term" value="P:protein transport"/>
    <property type="evidence" value="ECO:0007669"/>
    <property type="project" value="UniProtKB-KW"/>
</dbReference>
<keyword evidence="4" id="KW-1003">Cell membrane</keyword>
<evidence type="ECO:0000256" key="1">
    <source>
        <dbReference type="ARBA" id="ARBA00004383"/>
    </source>
</evidence>
<dbReference type="NCBIfam" id="TIGR01352">
    <property type="entry name" value="tonB_Cterm"/>
    <property type="match status" value="1"/>
</dbReference>
<evidence type="ECO:0000256" key="5">
    <source>
        <dbReference type="ARBA" id="ARBA00022519"/>
    </source>
</evidence>
<dbReference type="OrthoDB" id="110340at2"/>
<evidence type="ECO:0000256" key="2">
    <source>
        <dbReference type="ARBA" id="ARBA00006555"/>
    </source>
</evidence>
<accession>A0A143PP78</accession>
<reference evidence="12 13" key="1">
    <citation type="journal article" date="2016" name="Genome Announc.">
        <title>First Complete Genome Sequence of a Subdivision 6 Acidobacterium Strain.</title>
        <authorList>
            <person name="Huang S."/>
            <person name="Vieira S."/>
            <person name="Bunk B."/>
            <person name="Riedel T."/>
            <person name="Sproer C."/>
            <person name="Overmann J."/>
        </authorList>
    </citation>
    <scope>NUCLEOTIDE SEQUENCE [LARGE SCALE GENOMIC DNA]</scope>
    <source>
        <strain evidence="13">DSM 100886 HEG_-6_39</strain>
    </source>
</reference>
<dbReference type="GO" id="GO:0055085">
    <property type="term" value="P:transmembrane transport"/>
    <property type="evidence" value="ECO:0007669"/>
    <property type="project" value="InterPro"/>
</dbReference>
<dbReference type="SUPFAM" id="SSF74653">
    <property type="entry name" value="TolA/TonB C-terminal domain"/>
    <property type="match status" value="2"/>
</dbReference>
<dbReference type="PROSITE" id="PS52015">
    <property type="entry name" value="TONB_CTD"/>
    <property type="match status" value="1"/>
</dbReference>
<sequence precursor="true">MIGRRRSLATARIVILLAGAAAAATPVHGSALQTVPVPAGRVYPTEPGPLERIAIRPSLDVPAPRRTAHVAPDWPAGVAGRVRYRVHLVVGASGEVAEARVVSGIGPADNSRPVASEVAAVLAAVRQWTFEPPARAPMLLATYVGTGDAEGIVVPSPIERRPIRIGTGMRPPTKIHHVSPEYRDARNAGLSGVVILEATIDPEGAVSDVQVIRSVTGLDEAAIAAVRQWRYTPTMLNGEPVPVIMTVTVNFQP</sequence>
<dbReference type="InterPro" id="IPR051045">
    <property type="entry name" value="TonB-dependent_transducer"/>
</dbReference>
<dbReference type="STRING" id="1855912.LuPra_03177"/>
<gene>
    <name evidence="12" type="ORF">LuPra_03177</name>
</gene>
<keyword evidence="6" id="KW-0812">Transmembrane</keyword>
<evidence type="ECO:0000256" key="9">
    <source>
        <dbReference type="ARBA" id="ARBA00023136"/>
    </source>
</evidence>
<evidence type="ECO:0000256" key="10">
    <source>
        <dbReference type="SAM" id="SignalP"/>
    </source>
</evidence>
<feature type="chain" id="PRO_5007511766" description="TonB C-terminal domain-containing protein" evidence="10">
    <location>
        <begin position="24"/>
        <end position="253"/>
    </location>
</feature>
<evidence type="ECO:0000313" key="12">
    <source>
        <dbReference type="EMBL" id="AMY09950.1"/>
    </source>
</evidence>
<dbReference type="GO" id="GO:0098797">
    <property type="term" value="C:plasma membrane protein complex"/>
    <property type="evidence" value="ECO:0007669"/>
    <property type="project" value="TreeGrafter"/>
</dbReference>
<evidence type="ECO:0000313" key="13">
    <source>
        <dbReference type="Proteomes" id="UP000076079"/>
    </source>
</evidence>
<dbReference type="Proteomes" id="UP000076079">
    <property type="component" value="Chromosome"/>
</dbReference>
<evidence type="ECO:0000256" key="4">
    <source>
        <dbReference type="ARBA" id="ARBA00022475"/>
    </source>
</evidence>
<feature type="domain" description="TonB C-terminal" evidence="11">
    <location>
        <begin position="166"/>
        <end position="253"/>
    </location>
</feature>
<evidence type="ECO:0000256" key="7">
    <source>
        <dbReference type="ARBA" id="ARBA00022927"/>
    </source>
</evidence>
<keyword evidence="3" id="KW-0813">Transport</keyword>
<protein>
    <recommendedName>
        <fullName evidence="11">TonB C-terminal domain-containing protein</fullName>
    </recommendedName>
</protein>
<reference evidence="13" key="2">
    <citation type="submission" date="2016-04" db="EMBL/GenBank/DDBJ databases">
        <title>First Complete Genome Sequence of a Subdivision 6 Acidobacterium.</title>
        <authorList>
            <person name="Huang S."/>
            <person name="Vieira S."/>
            <person name="Bunk B."/>
            <person name="Riedel T."/>
            <person name="Sproeer C."/>
            <person name="Overmann J."/>
        </authorList>
    </citation>
    <scope>NUCLEOTIDE SEQUENCE [LARGE SCALE GENOMIC DNA]</scope>
    <source>
        <strain evidence="13">DSM 100886 HEG_-6_39</strain>
    </source>
</reference>
<keyword evidence="7" id="KW-0653">Protein transport</keyword>
<dbReference type="EMBL" id="CP015136">
    <property type="protein sequence ID" value="AMY09950.1"/>
    <property type="molecule type" value="Genomic_DNA"/>
</dbReference>
<dbReference type="PANTHER" id="PTHR33446:SF2">
    <property type="entry name" value="PROTEIN TONB"/>
    <property type="match status" value="1"/>
</dbReference>
<dbReference type="Pfam" id="PF03544">
    <property type="entry name" value="TonB_C"/>
    <property type="match status" value="1"/>
</dbReference>
<dbReference type="Gene3D" id="3.30.1150.10">
    <property type="match status" value="2"/>
</dbReference>
<evidence type="ECO:0000256" key="6">
    <source>
        <dbReference type="ARBA" id="ARBA00022692"/>
    </source>
</evidence>
<proteinExistence type="inferred from homology"/>
<dbReference type="KEGG" id="abac:LuPra_03177"/>
<name>A0A143PP78_LUTPR</name>
<dbReference type="InterPro" id="IPR006260">
    <property type="entry name" value="TonB/TolA_C"/>
</dbReference>
<evidence type="ECO:0000259" key="11">
    <source>
        <dbReference type="PROSITE" id="PS52015"/>
    </source>
</evidence>
<evidence type="ECO:0000256" key="3">
    <source>
        <dbReference type="ARBA" id="ARBA00022448"/>
    </source>
</evidence>
<organism evidence="12 13">
    <name type="scientific">Luteitalea pratensis</name>
    <dbReference type="NCBI Taxonomy" id="1855912"/>
    <lineage>
        <taxon>Bacteria</taxon>
        <taxon>Pseudomonadati</taxon>
        <taxon>Acidobacteriota</taxon>
        <taxon>Vicinamibacteria</taxon>
        <taxon>Vicinamibacterales</taxon>
        <taxon>Vicinamibacteraceae</taxon>
        <taxon>Luteitalea</taxon>
    </lineage>
</organism>
<keyword evidence="8" id="KW-1133">Transmembrane helix</keyword>
<keyword evidence="10" id="KW-0732">Signal</keyword>